<keyword evidence="7 8" id="KW-0472">Membrane</keyword>
<evidence type="ECO:0000313" key="9">
    <source>
        <dbReference type="EMBL" id="GGE75683.1"/>
    </source>
</evidence>
<evidence type="ECO:0000256" key="6">
    <source>
        <dbReference type="ARBA" id="ARBA00022989"/>
    </source>
</evidence>
<protein>
    <submittedName>
        <fullName evidence="9">Rod shape-determining protein MreD</fullName>
    </submittedName>
</protein>
<feature type="transmembrane region" description="Helical" evidence="8">
    <location>
        <begin position="136"/>
        <end position="155"/>
    </location>
</feature>
<evidence type="ECO:0000256" key="4">
    <source>
        <dbReference type="ARBA" id="ARBA00022692"/>
    </source>
</evidence>
<evidence type="ECO:0000256" key="2">
    <source>
        <dbReference type="ARBA" id="ARBA00007776"/>
    </source>
</evidence>
<dbReference type="NCBIfam" id="TIGR03426">
    <property type="entry name" value="shape_MreD"/>
    <property type="match status" value="1"/>
</dbReference>
<dbReference type="GO" id="GO:0005886">
    <property type="term" value="C:plasma membrane"/>
    <property type="evidence" value="ECO:0007669"/>
    <property type="project" value="UniProtKB-SubCell"/>
</dbReference>
<comment type="similarity">
    <text evidence="2">Belongs to the MreD family.</text>
</comment>
<evidence type="ECO:0000256" key="3">
    <source>
        <dbReference type="ARBA" id="ARBA00022475"/>
    </source>
</evidence>
<feature type="transmembrane region" description="Helical" evidence="8">
    <location>
        <begin position="101"/>
        <end position="124"/>
    </location>
</feature>
<dbReference type="EMBL" id="BMFK01000002">
    <property type="protein sequence ID" value="GGE75683.1"/>
    <property type="molecule type" value="Genomic_DNA"/>
</dbReference>
<keyword evidence="5" id="KW-0133">Cell shape</keyword>
<keyword evidence="10" id="KW-1185">Reference proteome</keyword>
<name>A0A917AV67_9BACI</name>
<comment type="caution">
    <text evidence="9">The sequence shown here is derived from an EMBL/GenBank/DDBJ whole genome shotgun (WGS) entry which is preliminary data.</text>
</comment>
<feature type="transmembrane region" description="Helical" evidence="8">
    <location>
        <begin position="58"/>
        <end position="81"/>
    </location>
</feature>
<evidence type="ECO:0000256" key="7">
    <source>
        <dbReference type="ARBA" id="ARBA00023136"/>
    </source>
</evidence>
<evidence type="ECO:0000313" key="10">
    <source>
        <dbReference type="Proteomes" id="UP000605259"/>
    </source>
</evidence>
<dbReference type="RefSeq" id="WP_188388993.1">
    <property type="nucleotide sequence ID" value="NZ_BMFK01000002.1"/>
</dbReference>
<dbReference type="Proteomes" id="UP000605259">
    <property type="component" value="Unassembled WGS sequence"/>
</dbReference>
<keyword evidence="3" id="KW-1003">Cell membrane</keyword>
<gene>
    <name evidence="9" type="primary">mreD</name>
    <name evidence="9" type="ORF">GCM10007140_26820</name>
</gene>
<evidence type="ECO:0000256" key="1">
    <source>
        <dbReference type="ARBA" id="ARBA00004651"/>
    </source>
</evidence>
<dbReference type="InterPro" id="IPR007227">
    <property type="entry name" value="Cell_shape_determining_MreD"/>
</dbReference>
<evidence type="ECO:0000256" key="8">
    <source>
        <dbReference type="SAM" id="Phobius"/>
    </source>
</evidence>
<feature type="transmembrane region" description="Helical" evidence="8">
    <location>
        <begin position="31"/>
        <end position="51"/>
    </location>
</feature>
<evidence type="ECO:0000256" key="5">
    <source>
        <dbReference type="ARBA" id="ARBA00022960"/>
    </source>
</evidence>
<organism evidence="9 10">
    <name type="scientific">Priestia taiwanensis</name>
    <dbReference type="NCBI Taxonomy" id="1347902"/>
    <lineage>
        <taxon>Bacteria</taxon>
        <taxon>Bacillati</taxon>
        <taxon>Bacillota</taxon>
        <taxon>Bacilli</taxon>
        <taxon>Bacillales</taxon>
        <taxon>Bacillaceae</taxon>
        <taxon>Priestia</taxon>
    </lineage>
</organism>
<reference evidence="9" key="1">
    <citation type="journal article" date="2014" name="Int. J. Syst. Evol. Microbiol.">
        <title>Complete genome sequence of Corynebacterium casei LMG S-19264T (=DSM 44701T), isolated from a smear-ripened cheese.</title>
        <authorList>
            <consortium name="US DOE Joint Genome Institute (JGI-PGF)"/>
            <person name="Walter F."/>
            <person name="Albersmeier A."/>
            <person name="Kalinowski J."/>
            <person name="Ruckert C."/>
        </authorList>
    </citation>
    <scope>NUCLEOTIDE SEQUENCE</scope>
    <source>
        <strain evidence="9">CGMCC 1.12698</strain>
    </source>
</reference>
<sequence length="172" mass="19716">MKRYFLPVLFVVLFVSEGVFASIFPVVSVGKDVILVPYFLFIGILFMSAYYNQMQAFYYGLIFGFLFDLVYTEVLGVYVFVFPILAFGFARAMKVLHSHLVIVSVLSLIAINILEYYVYGFTLLIGKSEMAATPFLLYRLFPSLLLNLVFLVLFAKPLQNYFEAVKKEKEAL</sequence>
<accession>A0A917AV67</accession>
<dbReference type="Pfam" id="PF04093">
    <property type="entry name" value="MreD"/>
    <property type="match status" value="1"/>
</dbReference>
<keyword evidence="6 8" id="KW-1133">Transmembrane helix</keyword>
<reference evidence="9" key="2">
    <citation type="submission" date="2020-09" db="EMBL/GenBank/DDBJ databases">
        <authorList>
            <person name="Sun Q."/>
            <person name="Zhou Y."/>
        </authorList>
    </citation>
    <scope>NUCLEOTIDE SEQUENCE</scope>
    <source>
        <strain evidence="9">CGMCC 1.12698</strain>
    </source>
</reference>
<dbReference type="GO" id="GO:0008360">
    <property type="term" value="P:regulation of cell shape"/>
    <property type="evidence" value="ECO:0007669"/>
    <property type="project" value="UniProtKB-KW"/>
</dbReference>
<comment type="subcellular location">
    <subcellularLocation>
        <location evidence="1">Cell membrane</location>
        <topology evidence="1">Multi-pass membrane protein</topology>
    </subcellularLocation>
</comment>
<dbReference type="AlphaFoldDB" id="A0A917AV67"/>
<keyword evidence="4 8" id="KW-0812">Transmembrane</keyword>
<proteinExistence type="inferred from homology"/>